<dbReference type="Proteomes" id="UP000531251">
    <property type="component" value="Unassembled WGS sequence"/>
</dbReference>
<dbReference type="RefSeq" id="WP_125976864.1">
    <property type="nucleotide sequence ID" value="NZ_BAAADY010000047.1"/>
</dbReference>
<dbReference type="NCBIfam" id="NF004792">
    <property type="entry name" value="PRK06139.1"/>
    <property type="match status" value="1"/>
</dbReference>
<comment type="caution">
    <text evidence="5">The sequence shown here is derived from an EMBL/GenBank/DDBJ whole genome shotgun (WGS) entry which is preliminary data.</text>
</comment>
<dbReference type="EMBL" id="JAATJB010000006">
    <property type="protein sequence ID" value="NJB98019.1"/>
    <property type="molecule type" value="Genomic_DNA"/>
</dbReference>
<proteinExistence type="inferred from homology"/>
<evidence type="ECO:0000313" key="6">
    <source>
        <dbReference type="Proteomes" id="UP000531251"/>
    </source>
</evidence>
<dbReference type="Pfam" id="PF00106">
    <property type="entry name" value="adh_short"/>
    <property type="match status" value="1"/>
</dbReference>
<keyword evidence="6" id="KW-1185">Reference proteome</keyword>
<dbReference type="Gene3D" id="3.40.50.720">
    <property type="entry name" value="NAD(P)-binding Rossmann-like Domain"/>
    <property type="match status" value="1"/>
</dbReference>
<organism evidence="5 6">
    <name type="scientific">Sphingomonas trueperi</name>
    <dbReference type="NCBI Taxonomy" id="53317"/>
    <lineage>
        <taxon>Bacteria</taxon>
        <taxon>Pseudomonadati</taxon>
        <taxon>Pseudomonadota</taxon>
        <taxon>Alphaproteobacteria</taxon>
        <taxon>Sphingomonadales</taxon>
        <taxon>Sphingomonadaceae</taxon>
        <taxon>Sphingomonas</taxon>
    </lineage>
</organism>
<reference evidence="5 6" key="1">
    <citation type="submission" date="2020-03" db="EMBL/GenBank/DDBJ databases">
        <title>Genomic Encyclopedia of Type Strains, Phase IV (KMG-IV): sequencing the most valuable type-strain genomes for metagenomic binning, comparative biology and taxonomic classification.</title>
        <authorList>
            <person name="Goeker M."/>
        </authorList>
    </citation>
    <scope>NUCLEOTIDE SEQUENCE [LARGE SCALE GENOMIC DNA]</scope>
    <source>
        <strain evidence="5 6">DSM 7225</strain>
    </source>
</reference>
<sequence length="328" mass="34534">MANRQSPRTAVITGASSGIGRATAELFAERGWRLVLAAREAAALEALAGALRARGAAVAVVPTDVGDYTAVLALAEQARAFGGTIDLWFANVGVGAVGRFEEVPIEAHEQVLRSNLLGHLYEAHAVLPIFQRQGRGVFVNMISMVGFAAAPLAAAYSASKFGLKGLSEALRAEQAAHPHIHICDVYPALVDTPALAHPANYTGKAIRPPLPLVDPRRVAAAVVRLADHPRATTIVGAQTWAARIGHALAPTLSLKIVDRWFEGYFAQARSAAVTSGNLFQPPGDAPRIDGGFRQPVTRRLPLLLASGTLLALGGAALLRRRASRAEPS</sequence>
<dbReference type="InterPro" id="IPR002347">
    <property type="entry name" value="SDR_fam"/>
</dbReference>
<comment type="similarity">
    <text evidence="1 3">Belongs to the short-chain dehydrogenases/reductases (SDR) family.</text>
</comment>
<dbReference type="GO" id="GO:0016020">
    <property type="term" value="C:membrane"/>
    <property type="evidence" value="ECO:0007669"/>
    <property type="project" value="TreeGrafter"/>
</dbReference>
<dbReference type="InterPro" id="IPR036291">
    <property type="entry name" value="NAD(P)-bd_dom_sf"/>
</dbReference>
<evidence type="ECO:0000256" key="2">
    <source>
        <dbReference type="ARBA" id="ARBA00023002"/>
    </source>
</evidence>
<evidence type="ECO:0000313" key="5">
    <source>
        <dbReference type="EMBL" id="NJB98019.1"/>
    </source>
</evidence>
<keyword evidence="4" id="KW-0472">Membrane</keyword>
<evidence type="ECO:0000256" key="4">
    <source>
        <dbReference type="SAM" id="Phobius"/>
    </source>
</evidence>
<gene>
    <name evidence="5" type="ORF">GGR89_002346</name>
</gene>
<dbReference type="SUPFAM" id="SSF51735">
    <property type="entry name" value="NAD(P)-binding Rossmann-fold domains"/>
    <property type="match status" value="1"/>
</dbReference>
<dbReference type="InterPro" id="IPR020904">
    <property type="entry name" value="Sc_DH/Rdtase_CS"/>
</dbReference>
<dbReference type="PANTHER" id="PTHR44196:SF1">
    <property type="entry name" value="DEHYDROGENASE_REDUCTASE SDR FAMILY MEMBER 7B"/>
    <property type="match status" value="1"/>
</dbReference>
<name>A0A7X5XZ35_9SPHN</name>
<keyword evidence="4" id="KW-0812">Transmembrane</keyword>
<dbReference type="PRINTS" id="PR00080">
    <property type="entry name" value="SDRFAMILY"/>
</dbReference>
<dbReference type="GO" id="GO:0016491">
    <property type="term" value="F:oxidoreductase activity"/>
    <property type="evidence" value="ECO:0007669"/>
    <property type="project" value="UniProtKB-KW"/>
</dbReference>
<dbReference type="AlphaFoldDB" id="A0A7X5XZ35"/>
<protein>
    <submittedName>
        <fullName evidence="5">Short-subunit dehydrogenase</fullName>
    </submittedName>
</protein>
<feature type="transmembrane region" description="Helical" evidence="4">
    <location>
        <begin position="137"/>
        <end position="158"/>
    </location>
</feature>
<evidence type="ECO:0000256" key="3">
    <source>
        <dbReference type="RuleBase" id="RU000363"/>
    </source>
</evidence>
<dbReference type="PROSITE" id="PS00061">
    <property type="entry name" value="ADH_SHORT"/>
    <property type="match status" value="1"/>
</dbReference>
<keyword evidence="2" id="KW-0560">Oxidoreductase</keyword>
<dbReference type="PANTHER" id="PTHR44196">
    <property type="entry name" value="DEHYDROGENASE/REDUCTASE SDR FAMILY MEMBER 7B"/>
    <property type="match status" value="1"/>
</dbReference>
<keyword evidence="4" id="KW-1133">Transmembrane helix</keyword>
<evidence type="ECO:0000256" key="1">
    <source>
        <dbReference type="ARBA" id="ARBA00006484"/>
    </source>
</evidence>
<dbReference type="PRINTS" id="PR00081">
    <property type="entry name" value="GDHRDH"/>
</dbReference>
<accession>A0A7X5XZ35</accession>